<organism evidence="2 3">
    <name type="scientific">Spirosoma fluviale</name>
    <dbReference type="NCBI Taxonomy" id="1597977"/>
    <lineage>
        <taxon>Bacteria</taxon>
        <taxon>Pseudomonadati</taxon>
        <taxon>Bacteroidota</taxon>
        <taxon>Cytophagia</taxon>
        <taxon>Cytophagales</taxon>
        <taxon>Cytophagaceae</taxon>
        <taxon>Spirosoma</taxon>
    </lineage>
</organism>
<name>A0A286G8J3_9BACT</name>
<dbReference type="EMBL" id="OCNH01000003">
    <property type="protein sequence ID" value="SOD91863.1"/>
    <property type="molecule type" value="Genomic_DNA"/>
</dbReference>
<reference evidence="3" key="1">
    <citation type="submission" date="2017-09" db="EMBL/GenBank/DDBJ databases">
        <authorList>
            <person name="Varghese N."/>
            <person name="Submissions S."/>
        </authorList>
    </citation>
    <scope>NUCLEOTIDE SEQUENCE [LARGE SCALE GENOMIC DNA]</scope>
    <source>
        <strain evidence="3">DSM 29961</strain>
    </source>
</reference>
<dbReference type="PANTHER" id="PTHR12147:SF26">
    <property type="entry name" value="PEPTIDASE M28 DOMAIN-CONTAINING PROTEIN"/>
    <property type="match status" value="1"/>
</dbReference>
<protein>
    <submittedName>
        <fullName evidence="2">Peptidase family M28</fullName>
    </submittedName>
</protein>
<dbReference type="SUPFAM" id="SSF53187">
    <property type="entry name" value="Zn-dependent exopeptidases"/>
    <property type="match status" value="1"/>
</dbReference>
<dbReference type="Gene3D" id="3.40.630.10">
    <property type="entry name" value="Zn peptidases"/>
    <property type="match status" value="1"/>
</dbReference>
<dbReference type="OrthoDB" id="1521787at2"/>
<dbReference type="InterPro" id="IPR007484">
    <property type="entry name" value="Peptidase_M28"/>
</dbReference>
<dbReference type="InterPro" id="IPR045175">
    <property type="entry name" value="M28_fam"/>
</dbReference>
<sequence>MRLTLLRAILYTFFSIIHCWGQQNVSPVSVSYSLLKKHVYLLASDSLQGRATGTKGQLQAAFYCSATFRRNHLATVFPIDSTRRSFRQTYPFTITEVANFGSAGAYRVTSPAYKRYELAPLPLTAKDSSHVLFGDNVAGALIGTDLKQEVVIVSAHYDHLGRNGSRIFHGADDNASGTATVLSVAAVFDSLSQRGIKPRRTIMFVLFSGEEGGLLGSEYFVRNSPIPLSQFVCDLNVDMVGRVDNAHRKNPDYCYLLRGDQVNELQKIAEVANQQSVNLTLNQDGYDTKNDPERYFYRSDHYNFARIGIPALFFTNGSHNDYHQPSDTADKINYEVLQKRATLLFQTAWLAASPAP</sequence>
<evidence type="ECO:0000313" key="3">
    <source>
        <dbReference type="Proteomes" id="UP000219452"/>
    </source>
</evidence>
<dbReference type="PANTHER" id="PTHR12147">
    <property type="entry name" value="METALLOPEPTIDASE M28 FAMILY MEMBER"/>
    <property type="match status" value="1"/>
</dbReference>
<dbReference type="Proteomes" id="UP000219452">
    <property type="component" value="Unassembled WGS sequence"/>
</dbReference>
<dbReference type="AlphaFoldDB" id="A0A286G8J3"/>
<dbReference type="RefSeq" id="WP_097127252.1">
    <property type="nucleotide sequence ID" value="NZ_OCNH01000003.1"/>
</dbReference>
<keyword evidence="3" id="KW-1185">Reference proteome</keyword>
<proteinExistence type="predicted"/>
<evidence type="ECO:0000259" key="1">
    <source>
        <dbReference type="Pfam" id="PF04389"/>
    </source>
</evidence>
<evidence type="ECO:0000313" key="2">
    <source>
        <dbReference type="EMBL" id="SOD91863.1"/>
    </source>
</evidence>
<dbReference type="Pfam" id="PF04389">
    <property type="entry name" value="Peptidase_M28"/>
    <property type="match status" value="1"/>
</dbReference>
<dbReference type="GO" id="GO:0008235">
    <property type="term" value="F:metalloexopeptidase activity"/>
    <property type="evidence" value="ECO:0007669"/>
    <property type="project" value="InterPro"/>
</dbReference>
<dbReference type="GO" id="GO:0006508">
    <property type="term" value="P:proteolysis"/>
    <property type="evidence" value="ECO:0007669"/>
    <property type="project" value="InterPro"/>
</dbReference>
<gene>
    <name evidence="2" type="ORF">SAMN06269250_3678</name>
</gene>
<feature type="domain" description="Peptidase M28" evidence="1">
    <location>
        <begin position="136"/>
        <end position="345"/>
    </location>
</feature>
<accession>A0A286G8J3</accession>